<accession>A0A154P6A2</accession>
<keyword evidence="2" id="KW-1185">Reference proteome</keyword>
<evidence type="ECO:0000313" key="2">
    <source>
        <dbReference type="Proteomes" id="UP000076502"/>
    </source>
</evidence>
<sequence length="74" mass="8342">MLPDMKSRKRNKVGVDLLNSICVVHTSLRAKHETSRTMSVDARHLSLISGKQLYASSSPSENFKQLTLHAYTQK</sequence>
<proteinExistence type="predicted"/>
<dbReference type="AlphaFoldDB" id="A0A154P6A2"/>
<dbReference type="Proteomes" id="UP000076502">
    <property type="component" value="Unassembled WGS sequence"/>
</dbReference>
<protein>
    <submittedName>
        <fullName evidence="1">Uncharacterized protein</fullName>
    </submittedName>
</protein>
<reference evidence="1 2" key="1">
    <citation type="submission" date="2015-07" db="EMBL/GenBank/DDBJ databases">
        <title>The genome of Dufourea novaeangliae.</title>
        <authorList>
            <person name="Pan H."/>
            <person name="Kapheim K."/>
        </authorList>
    </citation>
    <scope>NUCLEOTIDE SEQUENCE [LARGE SCALE GENOMIC DNA]</scope>
    <source>
        <strain evidence="1">0120121106</strain>
        <tissue evidence="1">Whole body</tissue>
    </source>
</reference>
<evidence type="ECO:0000313" key="1">
    <source>
        <dbReference type="EMBL" id="KZC06670.1"/>
    </source>
</evidence>
<dbReference type="EMBL" id="KQ434809">
    <property type="protein sequence ID" value="KZC06670.1"/>
    <property type="molecule type" value="Genomic_DNA"/>
</dbReference>
<gene>
    <name evidence="1" type="ORF">WN55_10581</name>
</gene>
<organism evidence="1 2">
    <name type="scientific">Dufourea novaeangliae</name>
    <name type="common">Sweat bee</name>
    <dbReference type="NCBI Taxonomy" id="178035"/>
    <lineage>
        <taxon>Eukaryota</taxon>
        <taxon>Metazoa</taxon>
        <taxon>Ecdysozoa</taxon>
        <taxon>Arthropoda</taxon>
        <taxon>Hexapoda</taxon>
        <taxon>Insecta</taxon>
        <taxon>Pterygota</taxon>
        <taxon>Neoptera</taxon>
        <taxon>Endopterygota</taxon>
        <taxon>Hymenoptera</taxon>
        <taxon>Apocrita</taxon>
        <taxon>Aculeata</taxon>
        <taxon>Apoidea</taxon>
        <taxon>Anthophila</taxon>
        <taxon>Halictidae</taxon>
        <taxon>Rophitinae</taxon>
        <taxon>Dufourea</taxon>
    </lineage>
</organism>
<name>A0A154P6A2_DUFNO</name>